<sequence length="122" mass="12847">MSEKFDMKVVIDSVTTPLLHARLSEAKSYRERAAVLRQLAEAALRGVSAQPATSIAIGAATPVATPTNAPIFQPDSFDRAGIGRADFTAPVATGIVTPNEQSSLSLDGHNTEELADAFGAYF</sequence>
<reference evidence="1 2" key="1">
    <citation type="submission" date="2016-12" db="EMBL/GenBank/DDBJ databases">
        <authorList>
            <person name="Song W.-J."/>
            <person name="Kurnit D.M."/>
        </authorList>
    </citation>
    <scope>NUCLEOTIDE SEQUENCE [LARGE SCALE GENOMIC DNA]</scope>
    <source>
        <strain evidence="1 2">STM7296</strain>
    </source>
</reference>
<accession>A0A1N7SMU4</accession>
<protein>
    <submittedName>
        <fullName evidence="1">Uncharacterized protein</fullName>
    </submittedName>
</protein>
<evidence type="ECO:0000313" key="2">
    <source>
        <dbReference type="Proteomes" id="UP000187012"/>
    </source>
</evidence>
<dbReference type="STRING" id="1247936.BN2475_1130005"/>
<dbReference type="AlphaFoldDB" id="A0A1N7SMU4"/>
<dbReference type="OrthoDB" id="9113958at2"/>
<name>A0A1N7SMU4_9BURK</name>
<keyword evidence="2" id="KW-1185">Reference proteome</keyword>
<proteinExistence type="predicted"/>
<evidence type="ECO:0000313" key="1">
    <source>
        <dbReference type="EMBL" id="SIT48764.1"/>
    </source>
</evidence>
<dbReference type="Proteomes" id="UP000187012">
    <property type="component" value="Unassembled WGS sequence"/>
</dbReference>
<gene>
    <name evidence="1" type="ORF">BN2475_1130005</name>
</gene>
<dbReference type="EMBL" id="CYGX02000113">
    <property type="protein sequence ID" value="SIT48764.1"/>
    <property type="molecule type" value="Genomic_DNA"/>
</dbReference>
<dbReference type="RefSeq" id="WP_094783199.1">
    <property type="nucleotide sequence ID" value="NZ_CYGX02000113.1"/>
</dbReference>
<organism evidence="1 2">
    <name type="scientific">Paraburkholderia ribeironis</name>
    <dbReference type="NCBI Taxonomy" id="1247936"/>
    <lineage>
        <taxon>Bacteria</taxon>
        <taxon>Pseudomonadati</taxon>
        <taxon>Pseudomonadota</taxon>
        <taxon>Betaproteobacteria</taxon>
        <taxon>Burkholderiales</taxon>
        <taxon>Burkholderiaceae</taxon>
        <taxon>Paraburkholderia</taxon>
    </lineage>
</organism>